<feature type="domain" description="Phytase-like" evidence="2">
    <location>
        <begin position="92"/>
        <end position="408"/>
    </location>
</feature>
<name>A0ABW4CC43_9BACL</name>
<dbReference type="Pfam" id="PF13449">
    <property type="entry name" value="Phytase-like"/>
    <property type="match status" value="1"/>
</dbReference>
<reference evidence="4" key="1">
    <citation type="journal article" date="2019" name="Int. J. Syst. Evol. Microbiol.">
        <title>The Global Catalogue of Microorganisms (GCM) 10K type strain sequencing project: providing services to taxonomists for standard genome sequencing and annotation.</title>
        <authorList>
            <consortium name="The Broad Institute Genomics Platform"/>
            <consortium name="The Broad Institute Genome Sequencing Center for Infectious Disease"/>
            <person name="Wu L."/>
            <person name="Ma J."/>
        </authorList>
    </citation>
    <scope>NUCLEOTIDE SEQUENCE [LARGE SCALE GENOMIC DNA]</scope>
    <source>
        <strain evidence="4">S1</strain>
    </source>
</reference>
<dbReference type="Gene3D" id="2.120.10.30">
    <property type="entry name" value="TolB, C-terminal domain"/>
    <property type="match status" value="1"/>
</dbReference>
<evidence type="ECO:0000313" key="4">
    <source>
        <dbReference type="Proteomes" id="UP001597282"/>
    </source>
</evidence>
<keyword evidence="4" id="KW-1185">Reference proteome</keyword>
<organism evidence="3 4">
    <name type="scientific">Kroppenstedtia sanguinis</name>
    <dbReference type="NCBI Taxonomy" id="1380684"/>
    <lineage>
        <taxon>Bacteria</taxon>
        <taxon>Bacillati</taxon>
        <taxon>Bacillota</taxon>
        <taxon>Bacilli</taxon>
        <taxon>Bacillales</taxon>
        <taxon>Thermoactinomycetaceae</taxon>
        <taxon>Kroppenstedtia</taxon>
    </lineage>
</organism>
<proteinExistence type="predicted"/>
<dbReference type="Proteomes" id="UP001597282">
    <property type="component" value="Unassembled WGS sequence"/>
</dbReference>
<evidence type="ECO:0000313" key="3">
    <source>
        <dbReference type="EMBL" id="MFD1427478.1"/>
    </source>
</evidence>
<accession>A0ABW4CC43</accession>
<protein>
    <submittedName>
        <fullName evidence="3">Esterase-like activity of phytase family protein</fullName>
    </submittedName>
</protein>
<dbReference type="InterPro" id="IPR011042">
    <property type="entry name" value="6-blade_b-propeller_TolB-like"/>
</dbReference>
<dbReference type="EMBL" id="JBHTNU010000010">
    <property type="protein sequence ID" value="MFD1427478.1"/>
    <property type="molecule type" value="Genomic_DNA"/>
</dbReference>
<comment type="caution">
    <text evidence="3">The sequence shown here is derived from an EMBL/GenBank/DDBJ whole genome shotgun (WGS) entry which is preliminary data.</text>
</comment>
<keyword evidence="1" id="KW-0732">Signal</keyword>
<feature type="signal peptide" evidence="1">
    <location>
        <begin position="1"/>
        <end position="27"/>
    </location>
</feature>
<dbReference type="SUPFAM" id="SSF101898">
    <property type="entry name" value="NHL repeat"/>
    <property type="match status" value="1"/>
</dbReference>
<feature type="chain" id="PRO_5046754550" evidence="1">
    <location>
        <begin position="28"/>
        <end position="467"/>
    </location>
</feature>
<dbReference type="PANTHER" id="PTHR37957">
    <property type="entry name" value="BLR7070 PROTEIN"/>
    <property type="match status" value="1"/>
</dbReference>
<evidence type="ECO:0000256" key="1">
    <source>
        <dbReference type="SAM" id="SignalP"/>
    </source>
</evidence>
<gene>
    <name evidence="3" type="ORF">ACFQ4Y_11215</name>
</gene>
<sequence length="467" mass="51591">MHKKSLVALGLAAVVSLSILIPSFADQQDSNPQDNKNKKPKDPIITKHVIKVDKSLNVPYDSKNKALFPDGLPIGLGSGMTIKSLKKNGDLELYFLTDRGPNADGPKYKDEAQEAKTILFPTPHFTPQIGTATVTKNGVIVNETITLKDAKGQDISGLPMEPGSVGSTNEVALSKNLEKLPFDKNGQDPEAIAVDKDGNFWIADEYGPFITQFDSNGKQLKKYMPGDGLPSTLKYRQPNRGFEALSITPNGKVYASVQSTLDIKGKTKNTASFIQIVELDPQTGKTKLFAYPHDVKAYKNSRDAKIGDMFAISNSKFVLIEQGKTKDKKMRNLLYLIDLKGATDISEMKVDGRELEYSDNLSKLKKFKPIKKKKIIDLRKHGWEAEKAEGLAVLPDKQTIFVLNDNDFGVSLDVKDDQVEKPDIEDYTLHADGTLTYKGQSADPTLTVVPNNEKTHLFSIKLPKPLK</sequence>
<dbReference type="RefSeq" id="WP_380165534.1">
    <property type="nucleotide sequence ID" value="NZ_JBHTNU010000010.1"/>
</dbReference>
<dbReference type="PANTHER" id="PTHR37957:SF1">
    <property type="entry name" value="PHYTASE-LIKE DOMAIN-CONTAINING PROTEIN"/>
    <property type="match status" value="1"/>
</dbReference>
<dbReference type="InterPro" id="IPR027372">
    <property type="entry name" value="Phytase-like_dom"/>
</dbReference>
<evidence type="ECO:0000259" key="2">
    <source>
        <dbReference type="Pfam" id="PF13449"/>
    </source>
</evidence>